<dbReference type="AlphaFoldDB" id="A0A497YM66"/>
<evidence type="ECO:0000259" key="9">
    <source>
        <dbReference type="Pfam" id="PF13614"/>
    </source>
</evidence>
<protein>
    <recommendedName>
        <fullName evidence="2">non-specific protein-tyrosine kinase</fullName>
        <ecNumber evidence="2">2.7.10.2</ecNumber>
    </recommendedName>
</protein>
<reference evidence="10 11" key="1">
    <citation type="submission" date="2018-10" db="EMBL/GenBank/DDBJ databases">
        <title>Genomic Encyclopedia of Type Strains, Phase IV (KMG-IV): sequencing the most valuable type-strain genomes for metagenomic binning, comparative biology and taxonomic classification.</title>
        <authorList>
            <person name="Goeker M."/>
        </authorList>
    </citation>
    <scope>NUCLEOTIDE SEQUENCE [LARGE SCALE GENOMIC DNA]</scope>
    <source>
        <strain evidence="10 11">DSM 20549</strain>
    </source>
</reference>
<evidence type="ECO:0000256" key="2">
    <source>
        <dbReference type="ARBA" id="ARBA00011903"/>
    </source>
</evidence>
<dbReference type="InterPro" id="IPR005702">
    <property type="entry name" value="Wzc-like_C"/>
</dbReference>
<comment type="caution">
    <text evidence="10">The sequence shown here is derived from an EMBL/GenBank/DDBJ whole genome shotgun (WGS) entry which is preliminary data.</text>
</comment>
<dbReference type="Proteomes" id="UP000280791">
    <property type="component" value="Unassembled WGS sequence"/>
</dbReference>
<evidence type="ECO:0000256" key="3">
    <source>
        <dbReference type="ARBA" id="ARBA00022679"/>
    </source>
</evidence>
<keyword evidence="3" id="KW-0808">Transferase</keyword>
<dbReference type="PANTHER" id="PTHR32309">
    <property type="entry name" value="TYROSINE-PROTEIN KINASE"/>
    <property type="match status" value="1"/>
</dbReference>
<evidence type="ECO:0000256" key="6">
    <source>
        <dbReference type="ARBA" id="ARBA00022840"/>
    </source>
</evidence>
<keyword evidence="4" id="KW-0547">Nucleotide-binding</keyword>
<dbReference type="InterPro" id="IPR027417">
    <property type="entry name" value="P-loop_NTPase"/>
</dbReference>
<dbReference type="SUPFAM" id="SSF52540">
    <property type="entry name" value="P-loop containing nucleoside triphosphate hydrolases"/>
    <property type="match status" value="1"/>
</dbReference>
<dbReference type="GO" id="GO:0042802">
    <property type="term" value="F:identical protein binding"/>
    <property type="evidence" value="ECO:0007669"/>
    <property type="project" value="UniProtKB-ARBA"/>
</dbReference>
<gene>
    <name evidence="10" type="ORF">DFR62_0735</name>
</gene>
<evidence type="ECO:0000313" key="11">
    <source>
        <dbReference type="Proteomes" id="UP000280791"/>
    </source>
</evidence>
<comment type="similarity">
    <text evidence="1">Belongs to the CpsD/CapB family.</text>
</comment>
<dbReference type="FunFam" id="3.40.50.300:FF:000527">
    <property type="entry name" value="Tyrosine-protein kinase etk"/>
    <property type="match status" value="1"/>
</dbReference>
<evidence type="ECO:0000256" key="8">
    <source>
        <dbReference type="ARBA" id="ARBA00051245"/>
    </source>
</evidence>
<evidence type="ECO:0000256" key="5">
    <source>
        <dbReference type="ARBA" id="ARBA00022777"/>
    </source>
</evidence>
<keyword evidence="7" id="KW-0829">Tyrosine-protein kinase</keyword>
<organism evidence="10 11">
    <name type="scientific">Planococcus citreus</name>
    <dbReference type="NCBI Taxonomy" id="1373"/>
    <lineage>
        <taxon>Bacteria</taxon>
        <taxon>Bacillati</taxon>
        <taxon>Bacillota</taxon>
        <taxon>Bacilli</taxon>
        <taxon>Bacillales</taxon>
        <taxon>Caryophanaceae</taxon>
        <taxon>Planococcus</taxon>
    </lineage>
</organism>
<dbReference type="EC" id="2.7.10.2" evidence="2"/>
<dbReference type="InterPro" id="IPR050445">
    <property type="entry name" value="Bact_polysacc_biosynth/exp"/>
</dbReference>
<dbReference type="InterPro" id="IPR025669">
    <property type="entry name" value="AAA_dom"/>
</dbReference>
<keyword evidence="6" id="KW-0067">ATP-binding</keyword>
<keyword evidence="5" id="KW-0418">Kinase</keyword>
<evidence type="ECO:0000256" key="1">
    <source>
        <dbReference type="ARBA" id="ARBA00007316"/>
    </source>
</evidence>
<dbReference type="Gene3D" id="3.40.50.300">
    <property type="entry name" value="P-loop containing nucleotide triphosphate hydrolases"/>
    <property type="match status" value="1"/>
</dbReference>
<comment type="catalytic activity">
    <reaction evidence="8">
        <text>L-tyrosyl-[protein] + ATP = O-phospho-L-tyrosyl-[protein] + ADP + H(+)</text>
        <dbReference type="Rhea" id="RHEA:10596"/>
        <dbReference type="Rhea" id="RHEA-COMP:10136"/>
        <dbReference type="Rhea" id="RHEA-COMP:20101"/>
        <dbReference type="ChEBI" id="CHEBI:15378"/>
        <dbReference type="ChEBI" id="CHEBI:30616"/>
        <dbReference type="ChEBI" id="CHEBI:46858"/>
        <dbReference type="ChEBI" id="CHEBI:61978"/>
        <dbReference type="ChEBI" id="CHEBI:456216"/>
        <dbReference type="EC" id="2.7.10.2"/>
    </reaction>
</comment>
<dbReference type="RefSeq" id="WP_121298090.1">
    <property type="nucleotide sequence ID" value="NZ_QBEW01000068.1"/>
</dbReference>
<sequence length="224" mass="24075">MMIKRKNRIDNELVVATTPHSHISEEFRRLRTNLNLSSVPGEFRSLLVASSAEGEGRSMVAANLAVVYAQQGKKVLLVDGDLRNPTANESFGLKNKAGLSTILEGRMGMEAAIQKNAFENLDLLSSGPVPSNPSELLSSDTMAQLMDRMAKTYGIVIFDSPPLLKAVDAQIIANKCDGSILVIHSGATDRKQVLKAQEILASSGSQLIGVILNNFKPVPAKSFG</sequence>
<dbReference type="GO" id="GO:0005886">
    <property type="term" value="C:plasma membrane"/>
    <property type="evidence" value="ECO:0007669"/>
    <property type="project" value="UniProtKB-ARBA"/>
</dbReference>
<feature type="domain" description="AAA" evidence="9">
    <location>
        <begin position="54"/>
        <end position="173"/>
    </location>
</feature>
<dbReference type="GO" id="GO:0004715">
    <property type="term" value="F:non-membrane spanning protein tyrosine kinase activity"/>
    <property type="evidence" value="ECO:0007669"/>
    <property type="project" value="UniProtKB-EC"/>
</dbReference>
<dbReference type="PANTHER" id="PTHR32309:SF13">
    <property type="entry name" value="FERRIC ENTEROBACTIN TRANSPORT PROTEIN FEPE"/>
    <property type="match status" value="1"/>
</dbReference>
<evidence type="ECO:0000256" key="7">
    <source>
        <dbReference type="ARBA" id="ARBA00023137"/>
    </source>
</evidence>
<dbReference type="EMBL" id="RCCP01000001">
    <property type="protein sequence ID" value="RLJ90591.1"/>
    <property type="molecule type" value="Genomic_DNA"/>
</dbReference>
<proteinExistence type="inferred from homology"/>
<dbReference type="GO" id="GO:0005524">
    <property type="term" value="F:ATP binding"/>
    <property type="evidence" value="ECO:0007669"/>
    <property type="project" value="UniProtKB-KW"/>
</dbReference>
<evidence type="ECO:0000256" key="4">
    <source>
        <dbReference type="ARBA" id="ARBA00022741"/>
    </source>
</evidence>
<accession>A0A497YM66</accession>
<keyword evidence="11" id="KW-1185">Reference proteome</keyword>
<dbReference type="NCBIfam" id="TIGR01007">
    <property type="entry name" value="eps_fam"/>
    <property type="match status" value="1"/>
</dbReference>
<dbReference type="CDD" id="cd05387">
    <property type="entry name" value="BY-kinase"/>
    <property type="match status" value="1"/>
</dbReference>
<name>A0A497YM66_9BACL</name>
<dbReference type="Pfam" id="PF13614">
    <property type="entry name" value="AAA_31"/>
    <property type="match status" value="1"/>
</dbReference>
<evidence type="ECO:0000313" key="10">
    <source>
        <dbReference type="EMBL" id="RLJ90591.1"/>
    </source>
</evidence>
<dbReference type="OrthoDB" id="9794577at2"/>